<dbReference type="GO" id="GO:0003677">
    <property type="term" value="F:DNA binding"/>
    <property type="evidence" value="ECO:0007669"/>
    <property type="project" value="InterPro"/>
</dbReference>
<keyword evidence="4" id="KW-0808">Transferase</keyword>
<keyword evidence="5" id="KW-0949">S-adenosyl-L-methionine</keyword>
<proteinExistence type="inferred from homology"/>
<dbReference type="SUPFAM" id="SSF53335">
    <property type="entry name" value="S-adenosyl-L-methionine-dependent methyltransferases"/>
    <property type="match status" value="1"/>
</dbReference>
<name>A0A2S7C1E3_9XANT</name>
<gene>
    <name evidence="8" type="ORF">CFBP1159_20870</name>
</gene>
<accession>A0A2S7C1E3</accession>
<keyword evidence="3" id="KW-0489">Methyltransferase</keyword>
<evidence type="ECO:0000256" key="2">
    <source>
        <dbReference type="ARBA" id="ARBA00012185"/>
    </source>
</evidence>
<dbReference type="EC" id="2.1.1.113" evidence="2"/>
<evidence type="ECO:0000256" key="1">
    <source>
        <dbReference type="ARBA" id="ARBA00010203"/>
    </source>
</evidence>
<reference evidence="8" key="1">
    <citation type="submission" date="2021-02" db="EMBL/GenBank/DDBJ databases">
        <authorList>
            <person name="Pothier F. J."/>
        </authorList>
    </citation>
    <scope>NUCLEOTIDE SEQUENCE</scope>
    <source>
        <strain evidence="8">CFBP 1159</strain>
    </source>
</reference>
<dbReference type="EMBL" id="HG992341">
    <property type="protein sequence ID" value="CAE6767788.1"/>
    <property type="molecule type" value="Genomic_DNA"/>
</dbReference>
<dbReference type="AlphaFoldDB" id="A0A2S7C1E3"/>
<dbReference type="GO" id="GO:0032259">
    <property type="term" value="P:methylation"/>
    <property type="evidence" value="ECO:0007669"/>
    <property type="project" value="UniProtKB-KW"/>
</dbReference>
<evidence type="ECO:0000256" key="5">
    <source>
        <dbReference type="ARBA" id="ARBA00022691"/>
    </source>
</evidence>
<dbReference type="PROSITE" id="PS00093">
    <property type="entry name" value="N4_MTASE"/>
    <property type="match status" value="1"/>
</dbReference>
<dbReference type="InterPro" id="IPR017985">
    <property type="entry name" value="MeTrfase_CN4_CS"/>
</dbReference>
<dbReference type="Proteomes" id="UP000835243">
    <property type="component" value="Chromosome"/>
</dbReference>
<dbReference type="REBASE" id="516269">
    <property type="entry name" value="M2.Xar1159ORF20860P"/>
</dbReference>
<organism evidence="8">
    <name type="scientific">Xanthomonas arboricola pv. corylina</name>
    <dbReference type="NCBI Taxonomy" id="487821"/>
    <lineage>
        <taxon>Bacteria</taxon>
        <taxon>Pseudomonadati</taxon>
        <taxon>Pseudomonadota</taxon>
        <taxon>Gammaproteobacteria</taxon>
        <taxon>Lysobacterales</taxon>
        <taxon>Lysobacteraceae</taxon>
        <taxon>Xanthomonas</taxon>
    </lineage>
</organism>
<evidence type="ECO:0000256" key="4">
    <source>
        <dbReference type="ARBA" id="ARBA00022679"/>
    </source>
</evidence>
<dbReference type="GO" id="GO:0009307">
    <property type="term" value="P:DNA restriction-modification system"/>
    <property type="evidence" value="ECO:0007669"/>
    <property type="project" value="UniProtKB-KW"/>
</dbReference>
<evidence type="ECO:0000256" key="6">
    <source>
        <dbReference type="ARBA" id="ARBA00022747"/>
    </source>
</evidence>
<sequence length="392" mass="43531">MQIRPVHPFPARMAPELALGSLELLPKNSVVLDPMTGSGTVLRQAVALGHNAIGLDLDPLAVLMSRVWTTAIDPDVVTREMDQVLLEAQSIDLRMSTPDWHDEETTKFIQYWFAPLQRKELTRLAIVLDRHGNDRLGAKRKAAIDVLRVGLSRIIVTKEQCASLARDTSHSRPHRVTESSTYDVREGFKKSVAQIVQRLALADENNKASVRLGDARQMPLETESVDAILTSPPYLNAIDYMRGHRMSLVWLGHSISELRAIRSNAVGAERSSDQADLISKDISDAMCVASELEPRHRNMLGRYAVDLQQVLREAHRVLKTNGTATYVVGNSCLKGIFIRNSDGVVRAGERAGLTLLASRERELPAGSRYLPMTAVGSLSKRMRTETVLTFKK</sequence>
<dbReference type="GO" id="GO:0015667">
    <property type="term" value="F:site-specific DNA-methyltransferase (cytosine-N4-specific) activity"/>
    <property type="evidence" value="ECO:0007669"/>
    <property type="project" value="UniProtKB-EC"/>
</dbReference>
<evidence type="ECO:0000256" key="3">
    <source>
        <dbReference type="ARBA" id="ARBA00022603"/>
    </source>
</evidence>
<protein>
    <recommendedName>
        <fullName evidence="2">site-specific DNA-methyltransferase (cytosine-N(4)-specific)</fullName>
        <ecNumber evidence="2">2.1.1.113</ecNumber>
    </recommendedName>
</protein>
<evidence type="ECO:0000313" key="8">
    <source>
        <dbReference type="EMBL" id="CAE6767788.1"/>
    </source>
</evidence>
<dbReference type="EMBL" id="HG992341">
    <property type="protein sequence ID" value="CAE6767764.1"/>
    <property type="molecule type" value="Genomic_DNA"/>
</dbReference>
<comment type="catalytic activity">
    <reaction evidence="7">
        <text>a 2'-deoxycytidine in DNA + S-adenosyl-L-methionine = an N(4)-methyl-2'-deoxycytidine in DNA + S-adenosyl-L-homocysteine + H(+)</text>
        <dbReference type="Rhea" id="RHEA:16857"/>
        <dbReference type="Rhea" id="RHEA-COMP:11369"/>
        <dbReference type="Rhea" id="RHEA-COMP:13674"/>
        <dbReference type="ChEBI" id="CHEBI:15378"/>
        <dbReference type="ChEBI" id="CHEBI:57856"/>
        <dbReference type="ChEBI" id="CHEBI:59789"/>
        <dbReference type="ChEBI" id="CHEBI:85452"/>
        <dbReference type="ChEBI" id="CHEBI:137933"/>
        <dbReference type="EC" id="2.1.1.113"/>
    </reaction>
</comment>
<keyword evidence="6" id="KW-0680">Restriction system</keyword>
<dbReference type="RefSeq" id="WP_104613743.1">
    <property type="nucleotide sequence ID" value="NZ_CP166095.2"/>
</dbReference>
<evidence type="ECO:0000256" key="7">
    <source>
        <dbReference type="ARBA" id="ARBA00049120"/>
    </source>
</evidence>
<dbReference type="Gene3D" id="3.40.50.150">
    <property type="entry name" value="Vaccinia Virus protein VP39"/>
    <property type="match status" value="2"/>
</dbReference>
<dbReference type="InterPro" id="IPR029063">
    <property type="entry name" value="SAM-dependent_MTases_sf"/>
</dbReference>
<comment type="similarity">
    <text evidence="1">Belongs to the N(4)/N(6)-methyltransferase family. N(4) subfamily.</text>
</comment>